<dbReference type="PANTHER" id="PTHR45749:SF23">
    <property type="entry name" value="ZINC FINGER MYM-TYPE PROTEIN 1-LIKE"/>
    <property type="match status" value="1"/>
</dbReference>
<name>A0ABM4DCM8_HYDVU</name>
<dbReference type="Pfam" id="PF05699">
    <property type="entry name" value="Dimer_Tnp_hAT"/>
    <property type="match status" value="1"/>
</dbReference>
<feature type="domain" description="HAT C-terminal dimerisation" evidence="1">
    <location>
        <begin position="211"/>
        <end position="257"/>
    </location>
</feature>
<gene>
    <name evidence="3" type="primary">LOC136089982</name>
</gene>
<protein>
    <submittedName>
        <fullName evidence="3">Uncharacterized protein LOC136089982</fullName>
    </submittedName>
</protein>
<dbReference type="InterPro" id="IPR012337">
    <property type="entry name" value="RNaseH-like_sf"/>
</dbReference>
<dbReference type="Proteomes" id="UP001652625">
    <property type="component" value="Chromosome 13"/>
</dbReference>
<accession>A0ABM4DCM8</accession>
<reference evidence="3" key="1">
    <citation type="submission" date="2025-08" db="UniProtKB">
        <authorList>
            <consortium name="RefSeq"/>
        </authorList>
    </citation>
    <scope>IDENTIFICATION</scope>
</reference>
<dbReference type="RefSeq" id="XP_065672158.1">
    <property type="nucleotide sequence ID" value="XM_065816086.1"/>
</dbReference>
<dbReference type="PANTHER" id="PTHR45749">
    <property type="match status" value="1"/>
</dbReference>
<dbReference type="GeneID" id="136089982"/>
<sequence>MSKKVREVIVDEVKASCYFSLSIDSTPDISHIDQLSVVLRYVADGEPIERFLTFLELQNHTGEGMAKQVLQYVREVCNIDFSKRRDQSYDNAANMSGNEFERFKEAAKIMTPGVDYKSTLTRNRKRKTVFNDGDAPEVSLNARDKFLISAFYAIVDKLETEMSRRRQVYNDEEFHSYIRHKFPAALKSENNMFNHGELYQVIVRDNIECVFPNVEIAFRIFLTLMVTNCSTERSFSQLKRTKNPNRSTMKQERLDSLSLLMIEADMLRKINFDYRLKDFGRCKYRKKNF</sequence>
<organism evidence="2 3">
    <name type="scientific">Hydra vulgaris</name>
    <name type="common">Hydra</name>
    <name type="synonym">Hydra attenuata</name>
    <dbReference type="NCBI Taxonomy" id="6087"/>
    <lineage>
        <taxon>Eukaryota</taxon>
        <taxon>Metazoa</taxon>
        <taxon>Cnidaria</taxon>
        <taxon>Hydrozoa</taxon>
        <taxon>Hydroidolina</taxon>
        <taxon>Anthoathecata</taxon>
        <taxon>Aplanulata</taxon>
        <taxon>Hydridae</taxon>
        <taxon>Hydra</taxon>
    </lineage>
</organism>
<proteinExistence type="predicted"/>
<evidence type="ECO:0000259" key="1">
    <source>
        <dbReference type="Pfam" id="PF05699"/>
    </source>
</evidence>
<evidence type="ECO:0000313" key="3">
    <source>
        <dbReference type="RefSeq" id="XP_065672158.1"/>
    </source>
</evidence>
<dbReference type="InterPro" id="IPR008906">
    <property type="entry name" value="HATC_C_dom"/>
</dbReference>
<evidence type="ECO:0000313" key="2">
    <source>
        <dbReference type="Proteomes" id="UP001652625"/>
    </source>
</evidence>
<dbReference type="SUPFAM" id="SSF53098">
    <property type="entry name" value="Ribonuclease H-like"/>
    <property type="match status" value="1"/>
</dbReference>
<keyword evidence="2" id="KW-1185">Reference proteome</keyword>